<name>A0A385DHS3_9ACTN</name>
<dbReference type="PANTHER" id="PTHR43585:SF2">
    <property type="entry name" value="ATP-GRASP ENZYME FSQD"/>
    <property type="match status" value="1"/>
</dbReference>
<dbReference type="Proteomes" id="UP000259636">
    <property type="component" value="Chromosome"/>
</dbReference>
<dbReference type="InterPro" id="IPR052032">
    <property type="entry name" value="ATP-dep_AA_Ligase"/>
</dbReference>
<dbReference type="Proteomes" id="UP000596311">
    <property type="component" value="Chromosome"/>
</dbReference>
<accession>A0A385DHS3</accession>
<sequence length="411" mass="43264">MQQAHIILVGSGGQPYRDYAFRSLAGRYRLSALLPADPTWQQPHLQDWRTADLTDPDAVTGALKELADDGSAVLTWDETVLEVTAEAAGRLGLHHMSARSAQRCRDKYLTRRLLDEAGLPAVRHGLAHTAREAEETAARLGFPVVVKPRALAGSVGVVRVEEPEAVAAAFELAGGAGYATLPNGHGILVEEFLDGPEVSVDSVVLDGEVSCVQVAAKRLGYAPHFEETGHLVKGWDGTEPWAGEVHALVTAAHTALGVEAGVTHAEVRLTSRGPRLVELNGRLGGDLIPYAGQLATGVDLVRAAAAVALRERPDLTPTRALTTEVRFVYPPHDGRVAAVSVGRAAELPGVAHAAPLVAPGDTLLLPPRQAIPRLAVLIAEAADEAGCAEVLARALPEVTSEVVPLTGEPGR</sequence>
<dbReference type="KEGG" id="sky:D0C37_23940"/>
<organism evidence="6 8">
    <name type="scientific">Streptomyces koyangensis</name>
    <dbReference type="NCBI Taxonomy" id="188770"/>
    <lineage>
        <taxon>Bacteria</taxon>
        <taxon>Bacillati</taxon>
        <taxon>Actinomycetota</taxon>
        <taxon>Actinomycetes</taxon>
        <taxon>Kitasatosporales</taxon>
        <taxon>Streptomycetaceae</taxon>
        <taxon>Streptomyces</taxon>
        <taxon>Streptomyces aurantiacus group</taxon>
    </lineage>
</organism>
<protein>
    <submittedName>
        <fullName evidence="6">ATP-grasp domain-containing protein</fullName>
    </submittedName>
</protein>
<dbReference type="EMBL" id="CP031742">
    <property type="protein sequence ID" value="AXQ57351.1"/>
    <property type="molecule type" value="Genomic_DNA"/>
</dbReference>
<keyword evidence="2 4" id="KW-0547">Nucleotide-binding</keyword>
<reference evidence="6 8" key="1">
    <citation type="submission" date="2018-08" db="EMBL/GenBank/DDBJ databases">
        <authorList>
            <person name="Ferrada E.E."/>
            <person name="Latorre B.A."/>
        </authorList>
    </citation>
    <scope>NUCLEOTIDE SEQUENCE [LARGE SCALE GENOMIC DNA]</scope>
    <source>
        <strain evidence="6 8">VK-A60T</strain>
    </source>
</reference>
<dbReference type="GeneID" id="300117191"/>
<dbReference type="Gene3D" id="3.30.1490.20">
    <property type="entry name" value="ATP-grasp fold, A domain"/>
    <property type="match status" value="1"/>
</dbReference>
<dbReference type="GO" id="GO:0016874">
    <property type="term" value="F:ligase activity"/>
    <property type="evidence" value="ECO:0007669"/>
    <property type="project" value="UniProtKB-KW"/>
</dbReference>
<evidence type="ECO:0000313" key="8">
    <source>
        <dbReference type="Proteomes" id="UP000259636"/>
    </source>
</evidence>
<dbReference type="InterPro" id="IPR040570">
    <property type="entry name" value="LAL_C2"/>
</dbReference>
<keyword evidence="1" id="KW-0436">Ligase</keyword>
<dbReference type="AlphaFoldDB" id="A0A385DHS3"/>
<dbReference type="EMBL" id="CP049945">
    <property type="protein sequence ID" value="QRF02115.1"/>
    <property type="molecule type" value="Genomic_DNA"/>
</dbReference>
<evidence type="ECO:0000313" key="9">
    <source>
        <dbReference type="Proteomes" id="UP000596311"/>
    </source>
</evidence>
<dbReference type="InterPro" id="IPR013815">
    <property type="entry name" value="ATP_grasp_subdomain_1"/>
</dbReference>
<keyword evidence="3 4" id="KW-0067">ATP-binding</keyword>
<dbReference type="PANTHER" id="PTHR43585">
    <property type="entry name" value="FUMIPYRROLE BIOSYNTHESIS PROTEIN C"/>
    <property type="match status" value="1"/>
</dbReference>
<keyword evidence="9" id="KW-1185">Reference proteome</keyword>
<dbReference type="GO" id="GO:0005524">
    <property type="term" value="F:ATP binding"/>
    <property type="evidence" value="ECO:0007669"/>
    <property type="project" value="UniProtKB-UniRule"/>
</dbReference>
<dbReference type="Pfam" id="PF13535">
    <property type="entry name" value="ATP-grasp_4"/>
    <property type="match status" value="1"/>
</dbReference>
<dbReference type="RefSeq" id="WP_117350246.1">
    <property type="nucleotide sequence ID" value="NZ_CP031742.1"/>
</dbReference>
<dbReference type="PROSITE" id="PS50975">
    <property type="entry name" value="ATP_GRASP"/>
    <property type="match status" value="1"/>
</dbReference>
<dbReference type="InterPro" id="IPR011761">
    <property type="entry name" value="ATP-grasp"/>
</dbReference>
<feature type="domain" description="ATP-grasp" evidence="5">
    <location>
        <begin position="111"/>
        <end position="309"/>
    </location>
</feature>
<dbReference type="Gene3D" id="3.40.50.20">
    <property type="match status" value="1"/>
</dbReference>
<dbReference type="SUPFAM" id="SSF56059">
    <property type="entry name" value="Glutathione synthetase ATP-binding domain-like"/>
    <property type="match status" value="1"/>
</dbReference>
<evidence type="ECO:0000256" key="2">
    <source>
        <dbReference type="ARBA" id="ARBA00022741"/>
    </source>
</evidence>
<evidence type="ECO:0000313" key="7">
    <source>
        <dbReference type="EMBL" id="QRF02115.1"/>
    </source>
</evidence>
<evidence type="ECO:0000256" key="4">
    <source>
        <dbReference type="PROSITE-ProRule" id="PRU00409"/>
    </source>
</evidence>
<evidence type="ECO:0000256" key="1">
    <source>
        <dbReference type="ARBA" id="ARBA00022598"/>
    </source>
</evidence>
<proteinExistence type="predicted"/>
<evidence type="ECO:0000256" key="3">
    <source>
        <dbReference type="ARBA" id="ARBA00022840"/>
    </source>
</evidence>
<dbReference type="Gene3D" id="3.30.470.20">
    <property type="entry name" value="ATP-grasp fold, B domain"/>
    <property type="match status" value="1"/>
</dbReference>
<dbReference type="Pfam" id="PF18603">
    <property type="entry name" value="LAL_C2"/>
    <property type="match status" value="1"/>
</dbReference>
<evidence type="ECO:0000259" key="5">
    <source>
        <dbReference type="PROSITE" id="PS50975"/>
    </source>
</evidence>
<reference evidence="7 9" key="2">
    <citation type="submission" date="2020-03" db="EMBL/GenBank/DDBJ databases">
        <title>Genome mining and metabolic profiling illuminate the polycyclic tetramate macrolactams from Streptomyces koyangensis SCSIO 5802.</title>
        <authorList>
            <person name="Ding W."/>
        </authorList>
    </citation>
    <scope>NUCLEOTIDE SEQUENCE [LARGE SCALE GENOMIC DNA]</scope>
    <source>
        <strain evidence="7 9">SCSIO 5802</strain>
    </source>
</reference>
<dbReference type="SMART" id="SM01209">
    <property type="entry name" value="GARS_A"/>
    <property type="match status" value="1"/>
</dbReference>
<dbReference type="GO" id="GO:0046872">
    <property type="term" value="F:metal ion binding"/>
    <property type="evidence" value="ECO:0007669"/>
    <property type="project" value="InterPro"/>
</dbReference>
<evidence type="ECO:0000313" key="6">
    <source>
        <dbReference type="EMBL" id="AXQ57351.1"/>
    </source>
</evidence>
<gene>
    <name evidence="6" type="ORF">D0C37_23940</name>
    <name evidence="7" type="ORF">G9U55_07770</name>
</gene>